<dbReference type="InterPro" id="IPR003805">
    <property type="entry name" value="CobS"/>
</dbReference>
<comment type="cofactor">
    <cofactor evidence="1 19">
        <name>Mg(2+)</name>
        <dbReference type="ChEBI" id="CHEBI:18420"/>
    </cofactor>
</comment>
<keyword evidence="9 19" id="KW-0808">Transferase</keyword>
<keyword evidence="21" id="KW-1185">Reference proteome</keyword>
<dbReference type="EMBL" id="LWMT01000295">
    <property type="protein sequence ID" value="KZX09885.1"/>
    <property type="molecule type" value="Genomic_DNA"/>
</dbReference>
<keyword evidence="7 19" id="KW-1003">Cell membrane</keyword>
<dbReference type="AlphaFoldDB" id="A0A162F9J3"/>
<evidence type="ECO:0000256" key="2">
    <source>
        <dbReference type="ARBA" id="ARBA00004651"/>
    </source>
</evidence>
<name>A0A162F9J3_9EURY</name>
<gene>
    <name evidence="19 20" type="primary">cobS</name>
    <name evidence="20" type="ORF">MBFIL_19600</name>
</gene>
<comment type="similarity">
    <text evidence="4 19">Belongs to the CobS family.</text>
</comment>
<dbReference type="GO" id="GO:0005886">
    <property type="term" value="C:plasma membrane"/>
    <property type="evidence" value="ECO:0007669"/>
    <property type="project" value="UniProtKB-SubCell"/>
</dbReference>
<dbReference type="GO" id="GO:0051073">
    <property type="term" value="F:adenosylcobinamide-GDP ribazoletransferase activity"/>
    <property type="evidence" value="ECO:0007669"/>
    <property type="project" value="UniProtKB-UniRule"/>
</dbReference>
<evidence type="ECO:0000256" key="11">
    <source>
        <dbReference type="ARBA" id="ARBA00022842"/>
    </source>
</evidence>
<evidence type="ECO:0000313" key="20">
    <source>
        <dbReference type="EMBL" id="KZX09885.1"/>
    </source>
</evidence>
<comment type="pathway">
    <text evidence="3 19">Cofactor biosynthesis; adenosylcobalamin biosynthesis; adenosylcobalamin from cob(II)yrinate a,c-diamide: step 7/7.</text>
</comment>
<evidence type="ECO:0000256" key="9">
    <source>
        <dbReference type="ARBA" id="ARBA00022679"/>
    </source>
</evidence>
<evidence type="ECO:0000256" key="15">
    <source>
        <dbReference type="ARBA" id="ARBA00032605"/>
    </source>
</evidence>
<dbReference type="OrthoDB" id="11748at2157"/>
<dbReference type="GO" id="GO:0009236">
    <property type="term" value="P:cobalamin biosynthetic process"/>
    <property type="evidence" value="ECO:0007669"/>
    <property type="project" value="UniProtKB-UniRule"/>
</dbReference>
<dbReference type="GO" id="GO:0008818">
    <property type="term" value="F:cobalamin 5'-phosphate synthase activity"/>
    <property type="evidence" value="ECO:0007669"/>
    <property type="project" value="UniProtKB-UniRule"/>
</dbReference>
<dbReference type="Pfam" id="PF02654">
    <property type="entry name" value="CobS"/>
    <property type="match status" value="1"/>
</dbReference>
<keyword evidence="12 19" id="KW-1133">Transmembrane helix</keyword>
<dbReference type="EC" id="2.7.8.26" evidence="5 19"/>
<protein>
    <recommendedName>
        <fullName evidence="6 19">Adenosylcobinamide-GDP ribazoletransferase</fullName>
        <ecNumber evidence="5 19">2.7.8.26</ecNumber>
    </recommendedName>
    <alternativeName>
        <fullName evidence="16 19">Cobalamin synthase</fullName>
    </alternativeName>
    <alternativeName>
        <fullName evidence="15 19">Cobalamin-5'-phosphate synthase</fullName>
    </alternativeName>
</protein>
<evidence type="ECO:0000256" key="14">
    <source>
        <dbReference type="ARBA" id="ARBA00025228"/>
    </source>
</evidence>
<evidence type="ECO:0000256" key="3">
    <source>
        <dbReference type="ARBA" id="ARBA00004663"/>
    </source>
</evidence>
<evidence type="ECO:0000256" key="19">
    <source>
        <dbReference type="HAMAP-Rule" id="MF_00719"/>
    </source>
</evidence>
<evidence type="ECO:0000313" key="21">
    <source>
        <dbReference type="Proteomes" id="UP000077066"/>
    </source>
</evidence>
<dbReference type="PANTHER" id="PTHR34148:SF1">
    <property type="entry name" value="ADENOSYLCOBINAMIDE-GDP RIBAZOLETRANSFERASE"/>
    <property type="match status" value="1"/>
</dbReference>
<sequence length="263" mass="28480">MEKDKKKDDYFKEKSSILSSITGLITFSTILPLNFHTRIEDMAKFTWFWPFISGGVGIIGLIISYFTIEILKLSPLLSAILIYSFYLLFNGFHHLDGLMDFGDAVMAHGSPERKIAIMRDPMIGTGAVALLIIVGFISIGAIDSILTLKLFGAILIGEISGKIGLITCALSSKPGVDGTGKFFIENMSVFKYLIAILITAIISYLILSYAGVFGILGGMLGGGIVAYISKKQFKIATGDVLGASNEIGRMISFVLMIIAINLI</sequence>
<keyword evidence="13 19" id="KW-0472">Membrane</keyword>
<evidence type="ECO:0000256" key="1">
    <source>
        <dbReference type="ARBA" id="ARBA00001946"/>
    </source>
</evidence>
<keyword evidence="11 19" id="KW-0460">Magnesium</keyword>
<accession>A0A162F9J3</accession>
<evidence type="ECO:0000256" key="18">
    <source>
        <dbReference type="ARBA" id="ARBA00049504"/>
    </source>
</evidence>
<evidence type="ECO:0000256" key="17">
    <source>
        <dbReference type="ARBA" id="ARBA00048623"/>
    </source>
</evidence>
<organism evidence="20 21">
    <name type="scientific">Methanobrevibacter filiformis</name>
    <dbReference type="NCBI Taxonomy" id="55758"/>
    <lineage>
        <taxon>Archaea</taxon>
        <taxon>Methanobacteriati</taxon>
        <taxon>Methanobacteriota</taxon>
        <taxon>Methanomada group</taxon>
        <taxon>Methanobacteria</taxon>
        <taxon>Methanobacteriales</taxon>
        <taxon>Methanobacteriaceae</taxon>
        <taxon>Methanobrevibacter</taxon>
    </lineage>
</organism>
<feature type="transmembrane region" description="Helical" evidence="19">
    <location>
        <begin position="122"/>
        <end position="142"/>
    </location>
</feature>
<keyword evidence="10 19" id="KW-0812">Transmembrane</keyword>
<comment type="catalytic activity">
    <reaction evidence="17 19">
        <text>alpha-ribazole + adenosylcob(III)inamide-GDP = adenosylcob(III)alamin + GMP + H(+)</text>
        <dbReference type="Rhea" id="RHEA:16049"/>
        <dbReference type="ChEBI" id="CHEBI:10329"/>
        <dbReference type="ChEBI" id="CHEBI:15378"/>
        <dbReference type="ChEBI" id="CHEBI:18408"/>
        <dbReference type="ChEBI" id="CHEBI:58115"/>
        <dbReference type="ChEBI" id="CHEBI:60487"/>
        <dbReference type="EC" id="2.7.8.26"/>
    </reaction>
</comment>
<evidence type="ECO:0000256" key="6">
    <source>
        <dbReference type="ARBA" id="ARBA00015850"/>
    </source>
</evidence>
<feature type="transmembrane region" description="Helical" evidence="19">
    <location>
        <begin position="73"/>
        <end position="89"/>
    </location>
</feature>
<dbReference type="RefSeq" id="WP_066974086.1">
    <property type="nucleotide sequence ID" value="NZ_LWMT01000295.1"/>
</dbReference>
<evidence type="ECO:0000256" key="7">
    <source>
        <dbReference type="ARBA" id="ARBA00022475"/>
    </source>
</evidence>
<dbReference type="UniPathway" id="UPA00148">
    <property type="reaction ID" value="UER00238"/>
</dbReference>
<evidence type="ECO:0000256" key="13">
    <source>
        <dbReference type="ARBA" id="ARBA00023136"/>
    </source>
</evidence>
<evidence type="ECO:0000256" key="10">
    <source>
        <dbReference type="ARBA" id="ARBA00022692"/>
    </source>
</evidence>
<feature type="transmembrane region" description="Helical" evidence="19">
    <location>
        <begin position="47"/>
        <end position="67"/>
    </location>
</feature>
<feature type="transmembrane region" description="Helical" evidence="19">
    <location>
        <begin position="16"/>
        <end position="35"/>
    </location>
</feature>
<dbReference type="PANTHER" id="PTHR34148">
    <property type="entry name" value="ADENOSYLCOBINAMIDE-GDP RIBAZOLETRANSFERASE"/>
    <property type="match status" value="1"/>
</dbReference>
<keyword evidence="8 19" id="KW-0169">Cobalamin biosynthesis</keyword>
<comment type="function">
    <text evidence="14 19">Joins adenosylcobinamide-GDP and alpha-ribazole to generate adenosylcobalamin (Ado-cobalamin). Also synthesizes adenosylcobalamin 5'-phosphate from adenosylcobinamide-GDP and alpha-ribazole 5'-phosphate.</text>
</comment>
<evidence type="ECO:0000256" key="4">
    <source>
        <dbReference type="ARBA" id="ARBA00010561"/>
    </source>
</evidence>
<evidence type="ECO:0000256" key="5">
    <source>
        <dbReference type="ARBA" id="ARBA00013200"/>
    </source>
</evidence>
<dbReference type="STRING" id="55758.MBFIL_19600"/>
<proteinExistence type="inferred from homology"/>
<feature type="transmembrane region" description="Helical" evidence="19">
    <location>
        <begin position="148"/>
        <end position="170"/>
    </location>
</feature>
<dbReference type="PATRIC" id="fig|55758.3.peg.2181"/>
<comment type="catalytic activity">
    <reaction evidence="18 19">
        <text>alpha-ribazole 5'-phosphate + adenosylcob(III)inamide-GDP = adenosylcob(III)alamin 5'-phosphate + GMP + H(+)</text>
        <dbReference type="Rhea" id="RHEA:23560"/>
        <dbReference type="ChEBI" id="CHEBI:15378"/>
        <dbReference type="ChEBI" id="CHEBI:57918"/>
        <dbReference type="ChEBI" id="CHEBI:58115"/>
        <dbReference type="ChEBI" id="CHEBI:60487"/>
        <dbReference type="ChEBI" id="CHEBI:60493"/>
        <dbReference type="EC" id="2.7.8.26"/>
    </reaction>
</comment>
<evidence type="ECO:0000256" key="12">
    <source>
        <dbReference type="ARBA" id="ARBA00022989"/>
    </source>
</evidence>
<evidence type="ECO:0000256" key="8">
    <source>
        <dbReference type="ARBA" id="ARBA00022573"/>
    </source>
</evidence>
<comment type="caution">
    <text evidence="20">The sequence shown here is derived from an EMBL/GenBank/DDBJ whole genome shotgun (WGS) entry which is preliminary data.</text>
</comment>
<comment type="subcellular location">
    <subcellularLocation>
        <location evidence="2 19">Cell membrane</location>
        <topology evidence="2 19">Multi-pass membrane protein</topology>
    </subcellularLocation>
</comment>
<dbReference type="Proteomes" id="UP000077066">
    <property type="component" value="Unassembled WGS sequence"/>
</dbReference>
<reference evidence="20 21" key="1">
    <citation type="submission" date="2016-04" db="EMBL/GenBank/DDBJ databases">
        <title>Genome sequence of Methanobrevibacter filiformis DSM 11501.</title>
        <authorList>
            <person name="Poehlein A."/>
            <person name="Seedorf H."/>
            <person name="Daniel R."/>
        </authorList>
    </citation>
    <scope>NUCLEOTIDE SEQUENCE [LARGE SCALE GENOMIC DNA]</scope>
    <source>
        <strain evidence="20 21">DSM 11501</strain>
    </source>
</reference>
<dbReference type="HAMAP" id="MF_00719">
    <property type="entry name" value="CobS"/>
    <property type="match status" value="1"/>
</dbReference>
<feature type="transmembrane region" description="Helical" evidence="19">
    <location>
        <begin position="208"/>
        <end position="228"/>
    </location>
</feature>
<evidence type="ECO:0000256" key="16">
    <source>
        <dbReference type="ARBA" id="ARBA00032853"/>
    </source>
</evidence>
<dbReference type="NCBIfam" id="TIGR00317">
    <property type="entry name" value="cobS"/>
    <property type="match status" value="1"/>
</dbReference>